<dbReference type="PROSITE" id="PS51819">
    <property type="entry name" value="VOC"/>
    <property type="match status" value="2"/>
</dbReference>
<dbReference type="InterPro" id="IPR004360">
    <property type="entry name" value="Glyas_Fos-R_dOase_dom"/>
</dbReference>
<accession>A0A918DCI9</accession>
<feature type="domain" description="VOC" evidence="1">
    <location>
        <begin position="135"/>
        <end position="250"/>
    </location>
</feature>
<evidence type="ECO:0000313" key="3">
    <source>
        <dbReference type="Proteomes" id="UP000598196"/>
    </source>
</evidence>
<dbReference type="InterPro" id="IPR029068">
    <property type="entry name" value="Glyas_Bleomycin-R_OHBP_Dase"/>
</dbReference>
<dbReference type="Pfam" id="PF00903">
    <property type="entry name" value="Glyoxalase"/>
    <property type="match status" value="2"/>
</dbReference>
<dbReference type="EMBL" id="BMLP01000002">
    <property type="protein sequence ID" value="GGO30674.1"/>
    <property type="molecule type" value="Genomic_DNA"/>
</dbReference>
<comment type="caution">
    <text evidence="2">The sequence shown here is derived from an EMBL/GenBank/DDBJ whole genome shotgun (WGS) entry which is preliminary data.</text>
</comment>
<dbReference type="PANTHER" id="PTHR33993">
    <property type="entry name" value="GLYOXALASE-RELATED"/>
    <property type="match status" value="1"/>
</dbReference>
<dbReference type="RefSeq" id="WP_170246231.1">
    <property type="nucleotide sequence ID" value="NZ_BMLP01000002.1"/>
</dbReference>
<proteinExistence type="predicted"/>
<dbReference type="SUPFAM" id="SSF54593">
    <property type="entry name" value="Glyoxalase/Bleomycin resistance protein/Dihydroxybiphenyl dioxygenase"/>
    <property type="match status" value="2"/>
</dbReference>
<keyword evidence="3" id="KW-1185">Reference proteome</keyword>
<protein>
    <submittedName>
        <fullName evidence="2">Bleomycin resistance protein</fullName>
    </submittedName>
</protein>
<dbReference type="CDD" id="cd07247">
    <property type="entry name" value="SgaA_N_like"/>
    <property type="match status" value="2"/>
</dbReference>
<feature type="domain" description="VOC" evidence="1">
    <location>
        <begin position="7"/>
        <end position="119"/>
    </location>
</feature>
<dbReference type="PANTHER" id="PTHR33993:SF14">
    <property type="entry name" value="GB|AAF24581.1"/>
    <property type="match status" value="1"/>
</dbReference>
<dbReference type="Proteomes" id="UP000598196">
    <property type="component" value="Unassembled WGS sequence"/>
</dbReference>
<reference evidence="2 3" key="1">
    <citation type="journal article" date="2014" name="Int. J. Syst. Evol. Microbiol.">
        <title>Complete genome sequence of Corynebacterium casei LMG S-19264T (=DSM 44701T), isolated from a smear-ripened cheese.</title>
        <authorList>
            <consortium name="US DOE Joint Genome Institute (JGI-PGF)"/>
            <person name="Walter F."/>
            <person name="Albersmeier A."/>
            <person name="Kalinowski J."/>
            <person name="Ruckert C."/>
        </authorList>
    </citation>
    <scope>NUCLEOTIDE SEQUENCE [LARGE SCALE GENOMIC DNA]</scope>
    <source>
        <strain evidence="2 3">CGMCC 1.7029</strain>
    </source>
</reference>
<dbReference type="AlphaFoldDB" id="A0A918DCI9"/>
<evidence type="ECO:0000313" key="2">
    <source>
        <dbReference type="EMBL" id="GGO30674.1"/>
    </source>
</evidence>
<name>A0A918DCI9_9RHOB</name>
<dbReference type="InterPro" id="IPR037523">
    <property type="entry name" value="VOC_core"/>
</dbReference>
<gene>
    <name evidence="2" type="ORF">GCM10010991_15760</name>
</gene>
<sequence length="251" mass="26501">MNAIVGKPTWYELATPDLAGAAAFYGPLLNWQFRDAGMEGFTYHLASRGEAMVAGMMTVMPEVPPHWLIYFEVASADAAVAATEAAGGRVLMSASDVPETGRFAVLADPQGAAFGILEPLPGMPSQAYDPMQSGHGNWHELNTTEPGPALSFYTALFGWTPTQAMPMGEMGDYQLFAQGGRDIGGMMRLQSADVPPYWMPYFGTASIKAAMAQITASGGKVHHGPQEVPGGAFICLAEDPQGVHFALVGGA</sequence>
<evidence type="ECO:0000259" key="1">
    <source>
        <dbReference type="PROSITE" id="PS51819"/>
    </source>
</evidence>
<dbReference type="Gene3D" id="3.10.180.10">
    <property type="entry name" value="2,3-Dihydroxybiphenyl 1,2-Dioxygenase, domain 1"/>
    <property type="match status" value="2"/>
</dbReference>
<organism evidence="2 3">
    <name type="scientific">Gemmobacter aquaticus</name>
    <dbReference type="NCBI Taxonomy" id="490185"/>
    <lineage>
        <taxon>Bacteria</taxon>
        <taxon>Pseudomonadati</taxon>
        <taxon>Pseudomonadota</taxon>
        <taxon>Alphaproteobacteria</taxon>
        <taxon>Rhodobacterales</taxon>
        <taxon>Paracoccaceae</taxon>
        <taxon>Gemmobacter</taxon>
    </lineage>
</organism>
<dbReference type="InterPro" id="IPR052164">
    <property type="entry name" value="Anthracycline_SecMetBiosynth"/>
</dbReference>